<keyword evidence="4 9" id="KW-0812">Transmembrane</keyword>
<organism evidence="11 12">
    <name type="scientific">Streblomastix strix</name>
    <dbReference type="NCBI Taxonomy" id="222440"/>
    <lineage>
        <taxon>Eukaryota</taxon>
        <taxon>Metamonada</taxon>
        <taxon>Preaxostyla</taxon>
        <taxon>Oxymonadida</taxon>
        <taxon>Streblomastigidae</taxon>
        <taxon>Streblomastix</taxon>
    </lineage>
</organism>
<evidence type="ECO:0000256" key="8">
    <source>
        <dbReference type="ARBA" id="ARBA00023136"/>
    </source>
</evidence>
<evidence type="ECO:0000256" key="6">
    <source>
        <dbReference type="ARBA" id="ARBA00023002"/>
    </source>
</evidence>
<feature type="transmembrane region" description="Helical" evidence="9">
    <location>
        <begin position="204"/>
        <end position="225"/>
    </location>
</feature>
<evidence type="ECO:0000259" key="10">
    <source>
        <dbReference type="Pfam" id="PF02544"/>
    </source>
</evidence>
<feature type="transmembrane region" description="Helical" evidence="9">
    <location>
        <begin position="245"/>
        <end position="264"/>
    </location>
</feature>
<keyword evidence="6" id="KW-0560">Oxidoreductase</keyword>
<evidence type="ECO:0000313" key="11">
    <source>
        <dbReference type="EMBL" id="KAA6383603.1"/>
    </source>
</evidence>
<evidence type="ECO:0000256" key="7">
    <source>
        <dbReference type="ARBA" id="ARBA00023098"/>
    </source>
</evidence>
<dbReference type="Proteomes" id="UP000324800">
    <property type="component" value="Unassembled WGS sequence"/>
</dbReference>
<dbReference type="GO" id="GO:0016627">
    <property type="term" value="F:oxidoreductase activity, acting on the CH-CH group of donors"/>
    <property type="evidence" value="ECO:0007669"/>
    <property type="project" value="InterPro"/>
</dbReference>
<accession>A0A5J4VMV6</accession>
<keyword evidence="8 9" id="KW-0472">Membrane</keyword>
<evidence type="ECO:0000313" key="12">
    <source>
        <dbReference type="Proteomes" id="UP000324800"/>
    </source>
</evidence>
<evidence type="ECO:0000256" key="1">
    <source>
        <dbReference type="ARBA" id="ARBA00004141"/>
    </source>
</evidence>
<evidence type="ECO:0000256" key="3">
    <source>
        <dbReference type="ARBA" id="ARBA00022516"/>
    </source>
</evidence>
<dbReference type="GO" id="GO:0042761">
    <property type="term" value="P:very long-chain fatty acid biosynthetic process"/>
    <property type="evidence" value="ECO:0007669"/>
    <property type="project" value="TreeGrafter"/>
</dbReference>
<dbReference type="OrthoDB" id="540503at2759"/>
<dbReference type="InterPro" id="IPR001104">
    <property type="entry name" value="3-oxo-5_a-steroid_4-DH_C"/>
</dbReference>
<dbReference type="AlphaFoldDB" id="A0A5J4VMV6"/>
<name>A0A5J4VMV6_9EUKA</name>
<dbReference type="GO" id="GO:0016020">
    <property type="term" value="C:membrane"/>
    <property type="evidence" value="ECO:0007669"/>
    <property type="project" value="UniProtKB-SubCell"/>
</dbReference>
<proteinExistence type="inferred from homology"/>
<evidence type="ECO:0000256" key="2">
    <source>
        <dbReference type="ARBA" id="ARBA00007742"/>
    </source>
</evidence>
<dbReference type="PROSITE" id="PS50244">
    <property type="entry name" value="S5A_REDUCTASE"/>
    <property type="match status" value="1"/>
</dbReference>
<feature type="transmembrane region" description="Helical" evidence="9">
    <location>
        <begin position="172"/>
        <end position="192"/>
    </location>
</feature>
<evidence type="ECO:0000256" key="9">
    <source>
        <dbReference type="SAM" id="Phobius"/>
    </source>
</evidence>
<keyword evidence="5 9" id="KW-1133">Transmembrane helix</keyword>
<dbReference type="InterPro" id="IPR039357">
    <property type="entry name" value="SRD5A/TECR"/>
</dbReference>
<feature type="transmembrane region" description="Helical" evidence="9">
    <location>
        <begin position="104"/>
        <end position="128"/>
    </location>
</feature>
<dbReference type="PANTHER" id="PTHR10556:SF28">
    <property type="entry name" value="VERY-LONG-CHAIN ENOYL-COA REDUCTASE"/>
    <property type="match status" value="1"/>
</dbReference>
<dbReference type="PANTHER" id="PTHR10556">
    <property type="entry name" value="3-OXO-5-ALPHA-STEROID 4-DEHYDROGENASE"/>
    <property type="match status" value="1"/>
</dbReference>
<sequence>MSGEYPSSVLYDEPPKLINVELGGESVRFQYTLKMKISDVYSELARLAHTTVKRLILSYIPFGETFYVVLLNCEDVFSQVRISPGSNLKISIMGPSINYRFGQILINLFPLLIFSTIFLFRDFIYSIYDSEDDSLSLAQVAGLFLWDIHFIKRVLESAVLHSFTRKSIEITSLLSNFAYLISFGVWIGLTLFKPTFYPPETVSVEIGSIIFIIGLIMNFICHVHLRRLRSSKDKDRRTEHPLPQLKPFNLVVCPNYLFEVVMWLGFYFTIQTIESFVFLIVVLFRMVINAREKKLHYISQNPEYNRDKNLVIPYII</sequence>
<comment type="caution">
    <text evidence="11">The sequence shown here is derived from an EMBL/GenBank/DDBJ whole genome shotgun (WGS) entry which is preliminary data.</text>
</comment>
<comment type="subcellular location">
    <subcellularLocation>
        <location evidence="1">Membrane</location>
        <topology evidence="1">Multi-pass membrane protein</topology>
    </subcellularLocation>
</comment>
<gene>
    <name evidence="11" type="ORF">EZS28_020869</name>
</gene>
<feature type="transmembrane region" description="Helical" evidence="9">
    <location>
        <begin position="270"/>
        <end position="288"/>
    </location>
</feature>
<reference evidence="11 12" key="1">
    <citation type="submission" date="2019-03" db="EMBL/GenBank/DDBJ databases">
        <title>Single cell metagenomics reveals metabolic interactions within the superorganism composed of flagellate Streblomastix strix and complex community of Bacteroidetes bacteria on its surface.</title>
        <authorList>
            <person name="Treitli S.C."/>
            <person name="Kolisko M."/>
            <person name="Husnik F."/>
            <person name="Keeling P."/>
            <person name="Hampl V."/>
        </authorList>
    </citation>
    <scope>NUCLEOTIDE SEQUENCE [LARGE SCALE GENOMIC DNA]</scope>
    <source>
        <strain evidence="11">ST1C</strain>
    </source>
</reference>
<evidence type="ECO:0000256" key="5">
    <source>
        <dbReference type="ARBA" id="ARBA00022989"/>
    </source>
</evidence>
<comment type="similarity">
    <text evidence="2">Belongs to the steroid 5-alpha reductase family.</text>
</comment>
<evidence type="ECO:0000256" key="4">
    <source>
        <dbReference type="ARBA" id="ARBA00022692"/>
    </source>
</evidence>
<keyword evidence="7" id="KW-0443">Lipid metabolism</keyword>
<protein>
    <submittedName>
        <fullName evidence="11">Very-long-chain enoyl-CoA reductase</fullName>
    </submittedName>
</protein>
<dbReference type="EMBL" id="SNRW01006161">
    <property type="protein sequence ID" value="KAA6383603.1"/>
    <property type="molecule type" value="Genomic_DNA"/>
</dbReference>
<dbReference type="Pfam" id="PF02544">
    <property type="entry name" value="Steroid_dh"/>
    <property type="match status" value="1"/>
</dbReference>
<keyword evidence="3" id="KW-0444">Lipid biosynthesis</keyword>
<dbReference type="Gene3D" id="1.20.120.1630">
    <property type="match status" value="1"/>
</dbReference>
<feature type="domain" description="3-oxo-5-alpha-steroid 4-dehydrogenase C-terminal" evidence="10">
    <location>
        <begin position="168"/>
        <end position="315"/>
    </location>
</feature>